<evidence type="ECO:0000313" key="2">
    <source>
        <dbReference type="Proteomes" id="UP000265520"/>
    </source>
</evidence>
<sequence length="47" mass="5473">PQRGIRQVKGIPYHRSHELNFIAFPRAKQMGAVDQFRGGGRRERPQE</sequence>
<feature type="non-terminal residue" evidence="1">
    <location>
        <position position="1"/>
    </location>
</feature>
<proteinExistence type="predicted"/>
<evidence type="ECO:0000313" key="1">
    <source>
        <dbReference type="EMBL" id="MCI40236.1"/>
    </source>
</evidence>
<dbReference type="AlphaFoldDB" id="A0A392RXD6"/>
<name>A0A392RXD6_9FABA</name>
<dbReference type="Proteomes" id="UP000265520">
    <property type="component" value="Unassembled WGS sequence"/>
</dbReference>
<comment type="caution">
    <text evidence="1">The sequence shown here is derived from an EMBL/GenBank/DDBJ whole genome shotgun (WGS) entry which is preliminary data.</text>
</comment>
<reference evidence="1 2" key="1">
    <citation type="journal article" date="2018" name="Front. Plant Sci.">
        <title>Red Clover (Trifolium pratense) and Zigzag Clover (T. medium) - A Picture of Genomic Similarities and Differences.</title>
        <authorList>
            <person name="Dluhosova J."/>
            <person name="Istvanek J."/>
            <person name="Nedelnik J."/>
            <person name="Repkova J."/>
        </authorList>
    </citation>
    <scope>NUCLEOTIDE SEQUENCE [LARGE SCALE GENOMIC DNA]</scope>
    <source>
        <strain evidence="2">cv. 10/8</strain>
        <tissue evidence="1">Leaf</tissue>
    </source>
</reference>
<protein>
    <submittedName>
        <fullName evidence="1">Uncharacterized protein</fullName>
    </submittedName>
</protein>
<accession>A0A392RXD6</accession>
<keyword evidence="2" id="KW-1185">Reference proteome</keyword>
<dbReference type="EMBL" id="LXQA010277490">
    <property type="protein sequence ID" value="MCI40236.1"/>
    <property type="molecule type" value="Genomic_DNA"/>
</dbReference>
<organism evidence="1 2">
    <name type="scientific">Trifolium medium</name>
    <dbReference type="NCBI Taxonomy" id="97028"/>
    <lineage>
        <taxon>Eukaryota</taxon>
        <taxon>Viridiplantae</taxon>
        <taxon>Streptophyta</taxon>
        <taxon>Embryophyta</taxon>
        <taxon>Tracheophyta</taxon>
        <taxon>Spermatophyta</taxon>
        <taxon>Magnoliopsida</taxon>
        <taxon>eudicotyledons</taxon>
        <taxon>Gunneridae</taxon>
        <taxon>Pentapetalae</taxon>
        <taxon>rosids</taxon>
        <taxon>fabids</taxon>
        <taxon>Fabales</taxon>
        <taxon>Fabaceae</taxon>
        <taxon>Papilionoideae</taxon>
        <taxon>50 kb inversion clade</taxon>
        <taxon>NPAAA clade</taxon>
        <taxon>Hologalegina</taxon>
        <taxon>IRL clade</taxon>
        <taxon>Trifolieae</taxon>
        <taxon>Trifolium</taxon>
    </lineage>
</organism>